<evidence type="ECO:0000256" key="1">
    <source>
        <dbReference type="SAM" id="MobiDB-lite"/>
    </source>
</evidence>
<evidence type="ECO:0000313" key="2">
    <source>
        <dbReference type="EMBL" id="UTF53865.1"/>
    </source>
</evidence>
<feature type="region of interest" description="Disordered" evidence="1">
    <location>
        <begin position="1"/>
        <end position="24"/>
    </location>
</feature>
<name>A0A9E7N9D7_9EURY</name>
<reference evidence="2" key="1">
    <citation type="submission" date="2022-06" db="EMBL/GenBank/DDBJ databases">
        <title>Diverse halophilic archaea isolated from saline environments.</title>
        <authorList>
            <person name="Cui H.-L."/>
        </authorList>
    </citation>
    <scope>NUCLEOTIDE SEQUENCE</scope>
    <source>
        <strain evidence="2">WLHS1</strain>
    </source>
</reference>
<proteinExistence type="predicted"/>
<dbReference type="Proteomes" id="UP001056855">
    <property type="component" value="Chromosome"/>
</dbReference>
<dbReference type="AlphaFoldDB" id="A0A9E7N9D7"/>
<dbReference type="KEGG" id="sawl:NGM29_00850"/>
<evidence type="ECO:0000313" key="3">
    <source>
        <dbReference type="Proteomes" id="UP001056855"/>
    </source>
</evidence>
<keyword evidence="3" id="KW-1185">Reference proteome</keyword>
<gene>
    <name evidence="2" type="ORF">NGM29_00850</name>
</gene>
<dbReference type="RefSeq" id="WP_254158382.1">
    <property type="nucleotide sequence ID" value="NZ_CP100355.1"/>
</dbReference>
<dbReference type="EMBL" id="CP100355">
    <property type="protein sequence ID" value="UTF53865.1"/>
    <property type="molecule type" value="Genomic_DNA"/>
</dbReference>
<accession>A0A9E7N9D7</accession>
<sequence>MATDSDATWEYETVRPPREATMREAADPKDMLNEFGSKGWEFVDTIDYAEGGTKYLVFKRRRSGDDDD</sequence>
<protein>
    <submittedName>
        <fullName evidence="2">DUF4177 domain-containing protein</fullName>
    </submittedName>
</protein>
<organism evidence="2 3">
    <name type="scientific">Natronosalvus rutilus</name>
    <dbReference type="NCBI Taxonomy" id="2953753"/>
    <lineage>
        <taxon>Archaea</taxon>
        <taxon>Methanobacteriati</taxon>
        <taxon>Methanobacteriota</taxon>
        <taxon>Stenosarchaea group</taxon>
        <taxon>Halobacteria</taxon>
        <taxon>Halobacteriales</taxon>
        <taxon>Natrialbaceae</taxon>
        <taxon>Natronosalvus</taxon>
    </lineage>
</organism>
<dbReference type="GeneID" id="73288550"/>
<feature type="compositionally biased region" description="Basic and acidic residues" evidence="1">
    <location>
        <begin position="12"/>
        <end position="24"/>
    </location>
</feature>